<organism evidence="5 6">
    <name type="scientific">Extremus antarcticus</name>
    <dbReference type="NCBI Taxonomy" id="702011"/>
    <lineage>
        <taxon>Eukaryota</taxon>
        <taxon>Fungi</taxon>
        <taxon>Dikarya</taxon>
        <taxon>Ascomycota</taxon>
        <taxon>Pezizomycotina</taxon>
        <taxon>Dothideomycetes</taxon>
        <taxon>Dothideomycetidae</taxon>
        <taxon>Mycosphaerellales</taxon>
        <taxon>Extremaceae</taxon>
        <taxon>Extremus</taxon>
    </lineage>
</organism>
<feature type="domain" description="Carboxylesterase type B" evidence="4">
    <location>
        <begin position="1"/>
        <end position="194"/>
    </location>
</feature>
<comment type="caution">
    <text evidence="5">The sequence shown here is derived from an EMBL/GenBank/DDBJ whole genome shotgun (WGS) entry which is preliminary data.</text>
</comment>
<keyword evidence="2 3" id="KW-0378">Hydrolase</keyword>
<dbReference type="InterPro" id="IPR019826">
    <property type="entry name" value="Carboxylesterase_B_AS"/>
</dbReference>
<dbReference type="EMBL" id="JAWDJX010000001">
    <property type="protein sequence ID" value="KAK3059131.1"/>
    <property type="molecule type" value="Genomic_DNA"/>
</dbReference>
<reference evidence="5" key="1">
    <citation type="submission" date="2023-04" db="EMBL/GenBank/DDBJ databases">
        <title>Black Yeasts Isolated from many extreme environments.</title>
        <authorList>
            <person name="Coleine C."/>
            <person name="Stajich J.E."/>
            <person name="Selbmann L."/>
        </authorList>
    </citation>
    <scope>NUCLEOTIDE SEQUENCE</scope>
    <source>
        <strain evidence="5">CCFEE 5312</strain>
    </source>
</reference>
<evidence type="ECO:0000313" key="5">
    <source>
        <dbReference type="EMBL" id="KAK3059131.1"/>
    </source>
</evidence>
<sequence>MQYRLGIFGFLSGSEVADNGVLNAGLLDQRAALEWVQRNIEAFGGDPSRVTIWGGSAGGSSVSYHLIAGGALDQPPFSAAIAEYPWWQPLLNQSQQGTVYSRALHLSDCSSMNCLRGLPTSQLETLNQAVQNASIDGPGVGYGIGVFGPVVDGDFIRELPSVAFQLGHFHDVPLIVDRNSYEGFLFSDPTATTQVETVDAQHMFPFAGPAFFSRLYQLYPRSEYNSTLFQRQIWFGDFIINCPTDFLNSATTDFSSANNQTLAEIMTSYWISFAVTGDPNTMRVADAPFWAGYASGGNGTEANGESVGFTVQSVTYTSIGPAPDPDASEQCDFFGANGFKIQN</sequence>
<dbReference type="Gene3D" id="3.40.50.1820">
    <property type="entry name" value="alpha/beta hydrolase"/>
    <property type="match status" value="1"/>
</dbReference>
<protein>
    <recommendedName>
        <fullName evidence="3">Carboxylic ester hydrolase</fullName>
        <ecNumber evidence="3">3.1.1.-</ecNumber>
    </recommendedName>
</protein>
<dbReference type="InterPro" id="IPR002018">
    <property type="entry name" value="CarbesteraseB"/>
</dbReference>
<keyword evidence="6" id="KW-1185">Reference proteome</keyword>
<gene>
    <name evidence="5" type="ORF">LTR09_000697</name>
</gene>
<dbReference type="PANTHER" id="PTHR11559">
    <property type="entry name" value="CARBOXYLESTERASE"/>
    <property type="match status" value="1"/>
</dbReference>
<proteinExistence type="inferred from homology"/>
<dbReference type="AlphaFoldDB" id="A0AAJ0LXP1"/>
<dbReference type="EC" id="3.1.1.-" evidence="3"/>
<evidence type="ECO:0000256" key="2">
    <source>
        <dbReference type="ARBA" id="ARBA00022801"/>
    </source>
</evidence>
<evidence type="ECO:0000256" key="1">
    <source>
        <dbReference type="ARBA" id="ARBA00005964"/>
    </source>
</evidence>
<name>A0AAJ0LXP1_9PEZI</name>
<evidence type="ECO:0000313" key="6">
    <source>
        <dbReference type="Proteomes" id="UP001271007"/>
    </source>
</evidence>
<dbReference type="GO" id="GO:0016787">
    <property type="term" value="F:hydrolase activity"/>
    <property type="evidence" value="ECO:0007669"/>
    <property type="project" value="UniProtKB-KW"/>
</dbReference>
<accession>A0AAJ0LXP1</accession>
<dbReference type="InterPro" id="IPR029058">
    <property type="entry name" value="AB_hydrolase_fold"/>
</dbReference>
<comment type="similarity">
    <text evidence="1 3">Belongs to the type-B carboxylesterase/lipase family.</text>
</comment>
<dbReference type="SUPFAM" id="SSF53474">
    <property type="entry name" value="alpha/beta-Hydrolases"/>
    <property type="match status" value="1"/>
</dbReference>
<evidence type="ECO:0000256" key="3">
    <source>
        <dbReference type="RuleBase" id="RU361235"/>
    </source>
</evidence>
<dbReference type="InterPro" id="IPR050309">
    <property type="entry name" value="Type-B_Carboxylest/Lipase"/>
</dbReference>
<dbReference type="Proteomes" id="UP001271007">
    <property type="component" value="Unassembled WGS sequence"/>
</dbReference>
<dbReference type="PROSITE" id="PS00122">
    <property type="entry name" value="CARBOXYLESTERASE_B_1"/>
    <property type="match status" value="1"/>
</dbReference>
<evidence type="ECO:0000259" key="4">
    <source>
        <dbReference type="Pfam" id="PF00135"/>
    </source>
</evidence>
<dbReference type="Pfam" id="PF00135">
    <property type="entry name" value="COesterase"/>
    <property type="match status" value="1"/>
</dbReference>